<protein>
    <submittedName>
        <fullName evidence="2">Quercetin dioxygenase-like cupin family protein</fullName>
    </submittedName>
</protein>
<evidence type="ECO:0000259" key="1">
    <source>
        <dbReference type="Pfam" id="PF07883"/>
    </source>
</evidence>
<dbReference type="EMBL" id="JACHIP010000014">
    <property type="protein sequence ID" value="MBB5060490.1"/>
    <property type="molecule type" value="Genomic_DNA"/>
</dbReference>
<accession>A0A7W7ZID7</accession>
<proteinExistence type="predicted"/>
<dbReference type="Gene3D" id="2.60.120.10">
    <property type="entry name" value="Jelly Rolls"/>
    <property type="match status" value="1"/>
</dbReference>
<dbReference type="RefSeq" id="WP_184222820.1">
    <property type="nucleotide sequence ID" value="NZ_JACHIP010000014.1"/>
</dbReference>
<comment type="caution">
    <text evidence="2">The sequence shown here is derived from an EMBL/GenBank/DDBJ whole genome shotgun (WGS) entry which is preliminary data.</text>
</comment>
<dbReference type="InterPro" id="IPR011051">
    <property type="entry name" value="RmlC_Cupin_sf"/>
</dbReference>
<dbReference type="GO" id="GO:0051213">
    <property type="term" value="F:dioxygenase activity"/>
    <property type="evidence" value="ECO:0007669"/>
    <property type="project" value="UniProtKB-KW"/>
</dbReference>
<organism evidence="2 3">
    <name type="scientific">Granulicella aggregans</name>
    <dbReference type="NCBI Taxonomy" id="474949"/>
    <lineage>
        <taxon>Bacteria</taxon>
        <taxon>Pseudomonadati</taxon>
        <taxon>Acidobacteriota</taxon>
        <taxon>Terriglobia</taxon>
        <taxon>Terriglobales</taxon>
        <taxon>Acidobacteriaceae</taxon>
        <taxon>Granulicella</taxon>
    </lineage>
</organism>
<reference evidence="2 3" key="1">
    <citation type="submission" date="2020-08" db="EMBL/GenBank/DDBJ databases">
        <title>Genomic Encyclopedia of Type Strains, Phase IV (KMG-V): Genome sequencing to study the core and pangenomes of soil and plant-associated prokaryotes.</title>
        <authorList>
            <person name="Whitman W."/>
        </authorList>
    </citation>
    <scope>NUCLEOTIDE SEQUENCE [LARGE SCALE GENOMIC DNA]</scope>
    <source>
        <strain evidence="2 3">M8UP14</strain>
    </source>
</reference>
<evidence type="ECO:0000313" key="2">
    <source>
        <dbReference type="EMBL" id="MBB5060490.1"/>
    </source>
</evidence>
<feature type="domain" description="Cupin type-2" evidence="1">
    <location>
        <begin position="55"/>
        <end position="115"/>
    </location>
</feature>
<dbReference type="SUPFAM" id="SSF51182">
    <property type="entry name" value="RmlC-like cupins"/>
    <property type="match status" value="1"/>
</dbReference>
<name>A0A7W7ZID7_9BACT</name>
<dbReference type="InterPro" id="IPR014710">
    <property type="entry name" value="RmlC-like_jellyroll"/>
</dbReference>
<keyword evidence="2" id="KW-0223">Dioxygenase</keyword>
<evidence type="ECO:0000313" key="3">
    <source>
        <dbReference type="Proteomes" id="UP000540989"/>
    </source>
</evidence>
<dbReference type="InterPro" id="IPR013096">
    <property type="entry name" value="Cupin_2"/>
</dbReference>
<dbReference type="AlphaFoldDB" id="A0A7W7ZID7"/>
<gene>
    <name evidence="2" type="ORF">HDF16_005226</name>
</gene>
<dbReference type="Proteomes" id="UP000540989">
    <property type="component" value="Unassembled WGS sequence"/>
</dbReference>
<dbReference type="Pfam" id="PF07883">
    <property type="entry name" value="Cupin_2"/>
    <property type="match status" value="1"/>
</dbReference>
<keyword evidence="3" id="KW-1185">Reference proteome</keyword>
<keyword evidence="2" id="KW-0560">Oxidoreductase</keyword>
<sequence>MYKLWAVPILVFLIAVGDHPFVRAQSSGNPALPSCGAGDVKDGNPGTGPSVIKIKFRPGCVIPWHWHTPNERVVMISGSAKAEMKGMAPVMLKQGDFIVLSAKQVHQFTATTAVEIYDFSDSPFDIHYVDATGKEIPYQDALRSTQPAATKP</sequence>